<dbReference type="GO" id="GO:0005886">
    <property type="term" value="C:plasma membrane"/>
    <property type="evidence" value="ECO:0007669"/>
    <property type="project" value="UniProtKB-SubCell"/>
</dbReference>
<dbReference type="InterPro" id="IPR007603">
    <property type="entry name" value="Choline_transptr-like"/>
</dbReference>
<feature type="compositionally biased region" description="Low complexity" evidence="8">
    <location>
        <begin position="177"/>
        <end position="188"/>
    </location>
</feature>
<dbReference type="Gene3D" id="1.10.8.270">
    <property type="entry name" value="putative rabgap domain of human tbc1 domain family member 14 like domains"/>
    <property type="match status" value="1"/>
</dbReference>
<dbReference type="VEuPathDB" id="FungiDB:ASPSYDRAFT_56149"/>
<organism evidence="11 12">
    <name type="scientific">Aspergillus sydowii CBS 593.65</name>
    <dbReference type="NCBI Taxonomy" id="1036612"/>
    <lineage>
        <taxon>Eukaryota</taxon>
        <taxon>Fungi</taxon>
        <taxon>Dikarya</taxon>
        <taxon>Ascomycota</taxon>
        <taxon>Pezizomycotina</taxon>
        <taxon>Eurotiomycetes</taxon>
        <taxon>Eurotiomycetidae</taxon>
        <taxon>Eurotiales</taxon>
        <taxon>Aspergillaceae</taxon>
        <taxon>Aspergillus</taxon>
        <taxon>Aspergillus subgen. Nidulantes</taxon>
    </lineage>
</organism>
<feature type="compositionally biased region" description="Polar residues" evidence="8">
    <location>
        <begin position="196"/>
        <end position="230"/>
    </location>
</feature>
<evidence type="ECO:0000313" key="12">
    <source>
        <dbReference type="Proteomes" id="UP000184356"/>
    </source>
</evidence>
<accession>A0A1L9TMF3</accession>
<feature type="compositionally biased region" description="Basic and acidic residues" evidence="8">
    <location>
        <begin position="322"/>
        <end position="331"/>
    </location>
</feature>
<protein>
    <recommendedName>
        <fullName evidence="4">Protein PNS1</fullName>
    </recommendedName>
</protein>
<feature type="compositionally biased region" description="Basic and acidic residues" evidence="8">
    <location>
        <begin position="118"/>
        <end position="127"/>
    </location>
</feature>
<evidence type="ECO:0000256" key="2">
    <source>
        <dbReference type="ARBA" id="ARBA00004651"/>
    </source>
</evidence>
<dbReference type="InterPro" id="IPR035969">
    <property type="entry name" value="Rab-GAP_TBC_sf"/>
</dbReference>
<feature type="transmembrane region" description="Helical" evidence="9">
    <location>
        <begin position="1240"/>
        <end position="1260"/>
    </location>
</feature>
<evidence type="ECO:0000256" key="7">
    <source>
        <dbReference type="ARBA" id="ARBA00023136"/>
    </source>
</evidence>
<dbReference type="GO" id="GO:0022857">
    <property type="term" value="F:transmembrane transporter activity"/>
    <property type="evidence" value="ECO:0007669"/>
    <property type="project" value="InterPro"/>
</dbReference>
<name>A0A1L9TMF3_9EURO</name>
<keyword evidence="6 9" id="KW-1133">Transmembrane helix</keyword>
<feature type="transmembrane region" description="Helical" evidence="9">
    <location>
        <begin position="1342"/>
        <end position="1363"/>
    </location>
</feature>
<evidence type="ECO:0000256" key="5">
    <source>
        <dbReference type="ARBA" id="ARBA00022692"/>
    </source>
</evidence>
<evidence type="ECO:0000256" key="8">
    <source>
        <dbReference type="SAM" id="MobiDB-lite"/>
    </source>
</evidence>
<evidence type="ECO:0000256" key="6">
    <source>
        <dbReference type="ARBA" id="ARBA00022989"/>
    </source>
</evidence>
<dbReference type="Proteomes" id="UP000184356">
    <property type="component" value="Unassembled WGS sequence"/>
</dbReference>
<dbReference type="Gene3D" id="1.10.472.80">
    <property type="entry name" value="Ypt/Rab-GAP domain of gyp1p, domain 3"/>
    <property type="match status" value="1"/>
</dbReference>
<feature type="compositionally biased region" description="Basic and acidic residues" evidence="8">
    <location>
        <begin position="396"/>
        <end position="408"/>
    </location>
</feature>
<dbReference type="OrthoDB" id="44736at2759"/>
<keyword evidence="7 9" id="KW-0472">Membrane</keyword>
<dbReference type="PROSITE" id="PS50086">
    <property type="entry name" value="TBC_RABGAP"/>
    <property type="match status" value="1"/>
</dbReference>
<feature type="domain" description="Rab-GAP TBC" evidence="10">
    <location>
        <begin position="510"/>
        <end position="733"/>
    </location>
</feature>
<dbReference type="FunFam" id="1.10.472.80:FF:000050">
    <property type="entry name" value="GTPase activating protein (Gyp3)"/>
    <property type="match status" value="1"/>
</dbReference>
<feature type="compositionally biased region" description="Polar residues" evidence="8">
    <location>
        <begin position="136"/>
        <end position="153"/>
    </location>
</feature>
<sequence>MVTGNGAPRYPPQGPMGDHDLPARRRAPNPLHLDPLRNNPPFPRPSTADGLRPPHSYYRSPSPHPPSASRKYPAYPHPPRVDSASRAVSPVPHRSRPNDGSPIHRPTYHNPPYASPVTKHEWARRPPPEANFEGLPSQTTPSKQADQPLSISTAKLHKKRSKPRLAQAASPHGLALPRSPYSSRPSDPYGEDVLRSSVNSAKTSRSSIEQASGTERSSVLTKSSSITDLSPDTPDGSYDKDEGMSVEDAISMYLDGFSDVTEEPASPDLMEDSKLKSLSPLPPAEFVLDDDHAPGTEPNLHYISDFPPTPPTISQLNTPDDDVLRKQYFEETHEEENPLDPPHGPIATLLEQGSAPNSSQLNPQGQNLLDKQFLGEGRPYENSVDESLNESLDEPMNDHLNKPQEKPLEPTSPTQPPPTPRSVETKVMLPGIVPPPLAIATETRDCYGFRKATSYVTIQQYETWSASYADFAANRRVKWAELFRENGLPPTNPTTFPPKSPKVKRFVRKGIPPELRGAAWFWYAGGFEQLNRNPGLYDQLVQQAMESPSNDDKEHIERDLHRTFPDNIHFKPEQTGQPGLDGGSSGSSVTVETEMIRSLRRVLYAFAIHNPQIGYTQSLNFITGLFLLFLPEEKAFWMLHIVTSAYLPNTHEISLEGANVDLWILMVLLKESLPNVYNKIADTGTSKRSAPLSVNSRLPDITLGLTNWLMSVFIGTLPLETMLRVWDVFFYEGSKTFFRVSLSIFKACEKDIMAVSDPMEVFQVVQTVPKKLLDANVLLDGSFTRRNRVGQGRIEELRTARRAAVRQDKLRRSQALTKGQLHAATDEWPTRSRTPVPGIERTFADSWRQMRNHAFRGQAASYYDQTQSFQPGYGNGYPPQQPGNGYPPQRPNPGYGNGYAPNQPDHGYQYNGGNNTYEPKQQQQQQQQGPPPTYNQAVYGFDEAFKVEKPKWNDLWAGLLLIAVFLGYVAVSGISIYRYSKYKGFNGDGIYDSVNSVSLDTNTLILLIFVLCVALAFSWGYFLLARHFPKFFIWATGILNIIFALATGIYYIVRKQYGGGIVFLLFGVFAIICFISWIPRIPFTAFMMKTSMDVSRKYGHMFVVSAIGGIVSVAFAAWFSVTLVAIYVAYEPSSSNSNPSCSNGGCSRARVIGLVVYVTFAMYWFSEWIKNTVHTTIAGVYGSWYFFVNSPRGMPAHATRGAFKRATTYSFGSISFGSLIIAIINCLRQACSVAQRHESAQGNLCGSIGFWVLGCFISLLDWLVTFFNRYAFCHIALYGKAYIPSAKDTWTMMRDRGIDALVTDCLIGPVITMGSVFVSYVCALLAYLYLQFTNPSYNSDGNFTAVIMAFSFVIGLQICQILMTPMSSGIETIFAAMAWDPQVLMSEHPDLYQQMVHLYPRVQQAIHA</sequence>
<dbReference type="EMBL" id="KV878584">
    <property type="protein sequence ID" value="OJJ60616.1"/>
    <property type="molecule type" value="Genomic_DNA"/>
</dbReference>
<comment type="similarity">
    <text evidence="3">Belongs to the CTL (choline transporter-like) family.</text>
</comment>
<feature type="compositionally biased region" description="Acidic residues" evidence="8">
    <location>
        <begin position="383"/>
        <end position="395"/>
    </location>
</feature>
<feature type="transmembrane region" description="Helical" evidence="9">
    <location>
        <begin position="1031"/>
        <end position="1053"/>
    </location>
</feature>
<dbReference type="Pfam" id="PF00566">
    <property type="entry name" value="RabGAP-TBC"/>
    <property type="match status" value="1"/>
</dbReference>
<feature type="transmembrane region" description="Helical" evidence="9">
    <location>
        <begin position="1172"/>
        <end position="1188"/>
    </location>
</feature>
<evidence type="ECO:0000256" key="3">
    <source>
        <dbReference type="ARBA" id="ARBA00007168"/>
    </source>
</evidence>
<dbReference type="CDD" id="cd06174">
    <property type="entry name" value="MFS"/>
    <property type="match status" value="1"/>
</dbReference>
<dbReference type="RefSeq" id="XP_040704422.1">
    <property type="nucleotide sequence ID" value="XM_040849165.1"/>
</dbReference>
<feature type="transmembrane region" description="Helical" evidence="9">
    <location>
        <begin position="1305"/>
        <end position="1330"/>
    </location>
</feature>
<evidence type="ECO:0000256" key="1">
    <source>
        <dbReference type="ARBA" id="ARBA00002957"/>
    </source>
</evidence>
<dbReference type="SUPFAM" id="SSF47923">
    <property type="entry name" value="Ypt/Rab-GAP domain of gyp1p"/>
    <property type="match status" value="2"/>
</dbReference>
<evidence type="ECO:0000256" key="9">
    <source>
        <dbReference type="SAM" id="Phobius"/>
    </source>
</evidence>
<feature type="transmembrane region" description="Helical" evidence="9">
    <location>
        <begin position="1208"/>
        <end position="1228"/>
    </location>
</feature>
<feature type="region of interest" description="Disordered" evidence="8">
    <location>
        <begin position="567"/>
        <end position="587"/>
    </location>
</feature>
<dbReference type="InterPro" id="IPR000195">
    <property type="entry name" value="Rab-GAP-TBC_dom"/>
</dbReference>
<dbReference type="PANTHER" id="PTHR12385:SF4">
    <property type="entry name" value="PROTEIN PNS1"/>
    <property type="match status" value="1"/>
</dbReference>
<dbReference type="Pfam" id="PF04515">
    <property type="entry name" value="Choline_transpo"/>
    <property type="match status" value="1"/>
</dbReference>
<evidence type="ECO:0000313" key="11">
    <source>
        <dbReference type="EMBL" id="OJJ60616.1"/>
    </source>
</evidence>
<feature type="region of interest" description="Disordered" evidence="8">
    <location>
        <begin position="814"/>
        <end position="838"/>
    </location>
</feature>
<proteinExistence type="inferred from homology"/>
<keyword evidence="12" id="KW-1185">Reference proteome</keyword>
<gene>
    <name evidence="11" type="ORF">ASPSYDRAFT_56149</name>
</gene>
<feature type="region of interest" description="Disordered" evidence="8">
    <location>
        <begin position="1"/>
        <end position="365"/>
    </location>
</feature>
<feature type="transmembrane region" description="Helical" evidence="9">
    <location>
        <begin position="955"/>
        <end position="977"/>
    </location>
</feature>
<dbReference type="GeneID" id="63765238"/>
<comment type="function">
    <text evidence="1">Probably involved in transport through the plasma membrane.</text>
</comment>
<feature type="transmembrane region" description="Helical" evidence="9">
    <location>
        <begin position="1004"/>
        <end position="1024"/>
    </location>
</feature>
<feature type="compositionally biased region" description="Polar residues" evidence="8">
    <location>
        <begin position="354"/>
        <end position="365"/>
    </location>
</feature>
<feature type="compositionally biased region" description="Low complexity" evidence="8">
    <location>
        <begin position="870"/>
        <end position="887"/>
    </location>
</feature>
<feature type="region of interest" description="Disordered" evidence="8">
    <location>
        <begin position="866"/>
        <end position="933"/>
    </location>
</feature>
<feature type="compositionally biased region" description="Polar residues" evidence="8">
    <location>
        <begin position="911"/>
        <end position="920"/>
    </location>
</feature>
<evidence type="ECO:0000256" key="4">
    <source>
        <dbReference type="ARBA" id="ARBA00015388"/>
    </source>
</evidence>
<dbReference type="STRING" id="1036612.A0A1L9TMF3"/>
<dbReference type="FunFam" id="1.10.8.270:FF:000036">
    <property type="entry name" value="GTPase-activating protein GYP3"/>
    <property type="match status" value="1"/>
</dbReference>
<dbReference type="PANTHER" id="PTHR12385">
    <property type="entry name" value="CHOLINE TRANSPORTER-LIKE (SLC FAMILY 44)"/>
    <property type="match status" value="1"/>
</dbReference>
<feature type="transmembrane region" description="Helical" evidence="9">
    <location>
        <begin position="1099"/>
        <end position="1129"/>
    </location>
</feature>
<feature type="region of interest" description="Disordered" evidence="8">
    <location>
        <begin position="378"/>
        <end position="425"/>
    </location>
</feature>
<evidence type="ECO:0000259" key="10">
    <source>
        <dbReference type="PROSITE" id="PS50086"/>
    </source>
</evidence>
<feature type="transmembrane region" description="Helical" evidence="9">
    <location>
        <begin position="1059"/>
        <end position="1078"/>
    </location>
</feature>
<comment type="subcellular location">
    <subcellularLocation>
        <location evidence="2">Cell membrane</location>
        <topology evidence="2">Multi-pass membrane protein</topology>
    </subcellularLocation>
</comment>
<keyword evidence="5 9" id="KW-0812">Transmembrane</keyword>
<reference evidence="12" key="1">
    <citation type="journal article" date="2017" name="Genome Biol.">
        <title>Comparative genomics reveals high biological diversity and specific adaptations in the industrially and medically important fungal genus Aspergillus.</title>
        <authorList>
            <person name="de Vries R.P."/>
            <person name="Riley R."/>
            <person name="Wiebenga A."/>
            <person name="Aguilar-Osorio G."/>
            <person name="Amillis S."/>
            <person name="Uchima C.A."/>
            <person name="Anderluh G."/>
            <person name="Asadollahi M."/>
            <person name="Askin M."/>
            <person name="Barry K."/>
            <person name="Battaglia E."/>
            <person name="Bayram O."/>
            <person name="Benocci T."/>
            <person name="Braus-Stromeyer S.A."/>
            <person name="Caldana C."/>
            <person name="Canovas D."/>
            <person name="Cerqueira G.C."/>
            <person name="Chen F."/>
            <person name="Chen W."/>
            <person name="Choi C."/>
            <person name="Clum A."/>
            <person name="Dos Santos R.A."/>
            <person name="Damasio A.R."/>
            <person name="Diallinas G."/>
            <person name="Emri T."/>
            <person name="Fekete E."/>
            <person name="Flipphi M."/>
            <person name="Freyberg S."/>
            <person name="Gallo A."/>
            <person name="Gournas C."/>
            <person name="Habgood R."/>
            <person name="Hainaut M."/>
            <person name="Harispe M.L."/>
            <person name="Henrissat B."/>
            <person name="Hilden K.S."/>
            <person name="Hope R."/>
            <person name="Hossain A."/>
            <person name="Karabika E."/>
            <person name="Karaffa L."/>
            <person name="Karanyi Z."/>
            <person name="Krasevec N."/>
            <person name="Kuo A."/>
            <person name="Kusch H."/>
            <person name="LaButti K."/>
            <person name="Lagendijk E.L."/>
            <person name="Lapidus A."/>
            <person name="Levasseur A."/>
            <person name="Lindquist E."/>
            <person name="Lipzen A."/>
            <person name="Logrieco A.F."/>
            <person name="MacCabe A."/>
            <person name="Maekelae M.R."/>
            <person name="Malavazi I."/>
            <person name="Melin P."/>
            <person name="Meyer V."/>
            <person name="Mielnichuk N."/>
            <person name="Miskei M."/>
            <person name="Molnar A.P."/>
            <person name="Mule G."/>
            <person name="Ngan C.Y."/>
            <person name="Orejas M."/>
            <person name="Orosz E."/>
            <person name="Ouedraogo J.P."/>
            <person name="Overkamp K.M."/>
            <person name="Park H.-S."/>
            <person name="Perrone G."/>
            <person name="Piumi F."/>
            <person name="Punt P.J."/>
            <person name="Ram A.F."/>
            <person name="Ramon A."/>
            <person name="Rauscher S."/>
            <person name="Record E."/>
            <person name="Riano-Pachon D.M."/>
            <person name="Robert V."/>
            <person name="Roehrig J."/>
            <person name="Ruller R."/>
            <person name="Salamov A."/>
            <person name="Salih N.S."/>
            <person name="Samson R.A."/>
            <person name="Sandor E."/>
            <person name="Sanguinetti M."/>
            <person name="Schuetze T."/>
            <person name="Sepcic K."/>
            <person name="Shelest E."/>
            <person name="Sherlock G."/>
            <person name="Sophianopoulou V."/>
            <person name="Squina F.M."/>
            <person name="Sun H."/>
            <person name="Susca A."/>
            <person name="Todd R.B."/>
            <person name="Tsang A."/>
            <person name="Unkles S.E."/>
            <person name="van de Wiele N."/>
            <person name="van Rossen-Uffink D."/>
            <person name="Oliveira J.V."/>
            <person name="Vesth T.C."/>
            <person name="Visser J."/>
            <person name="Yu J.-H."/>
            <person name="Zhou M."/>
            <person name="Andersen M.R."/>
            <person name="Archer D.B."/>
            <person name="Baker S.E."/>
            <person name="Benoit I."/>
            <person name="Brakhage A.A."/>
            <person name="Braus G.H."/>
            <person name="Fischer R."/>
            <person name="Frisvad J.C."/>
            <person name="Goldman G.H."/>
            <person name="Houbraken J."/>
            <person name="Oakley B."/>
            <person name="Pocsi I."/>
            <person name="Scazzocchio C."/>
            <person name="Seiboth B."/>
            <person name="vanKuyk P.A."/>
            <person name="Wortman J."/>
            <person name="Dyer P.S."/>
            <person name="Grigoriev I.V."/>
        </authorList>
    </citation>
    <scope>NUCLEOTIDE SEQUENCE [LARGE SCALE GENOMIC DNA]</scope>
    <source>
        <strain evidence="12">CBS 593.65</strain>
    </source>
</reference>
<feature type="transmembrane region" description="Helical" evidence="9">
    <location>
        <begin position="1149"/>
        <end position="1165"/>
    </location>
</feature>
<dbReference type="SMART" id="SM00164">
    <property type="entry name" value="TBC"/>
    <property type="match status" value="1"/>
</dbReference>